<dbReference type="SUPFAM" id="SSF52166">
    <property type="entry name" value="Ribosomal protein L4"/>
    <property type="match status" value="1"/>
</dbReference>
<dbReference type="InterPro" id="IPR023574">
    <property type="entry name" value="Ribosomal_uL4_dom_sf"/>
</dbReference>
<dbReference type="EMBL" id="LC269920">
    <property type="protein sequence ID" value="BBA18536.1"/>
    <property type="molecule type" value="Genomic_DNA"/>
</dbReference>
<evidence type="ECO:0000256" key="8">
    <source>
        <dbReference type="SAM" id="MobiDB-lite"/>
    </source>
</evidence>
<dbReference type="EMBL" id="LC269923">
    <property type="protein sequence ID" value="BBA18951.1"/>
    <property type="molecule type" value="Genomic_DNA"/>
</dbReference>
<evidence type="ECO:0000256" key="4">
    <source>
        <dbReference type="ARBA" id="ARBA00022980"/>
    </source>
</evidence>
<dbReference type="GO" id="GO:0005840">
    <property type="term" value="C:ribosome"/>
    <property type="evidence" value="ECO:0007669"/>
    <property type="project" value="UniProtKB-KW"/>
</dbReference>
<name>B2XTF4_HETAK</name>
<proteinExistence type="inferred from homology"/>
<evidence type="ECO:0000256" key="5">
    <source>
        <dbReference type="ARBA" id="ARBA00023274"/>
    </source>
</evidence>
<evidence type="ECO:0000313" key="14">
    <source>
        <dbReference type="EMBL" id="BBA18813.1"/>
    </source>
</evidence>
<dbReference type="GO" id="GO:0006412">
    <property type="term" value="P:translation"/>
    <property type="evidence" value="ECO:0007669"/>
    <property type="project" value="UniProtKB-UniRule"/>
</dbReference>
<keyword evidence="4 7" id="KW-0689">Ribosomal protein</keyword>
<geneLocation type="chloroplast" evidence="9"/>
<dbReference type="GO" id="GO:0019843">
    <property type="term" value="F:rRNA binding"/>
    <property type="evidence" value="ECO:0007669"/>
    <property type="project" value="UniProtKB-UniRule"/>
</dbReference>
<reference evidence="10" key="2">
    <citation type="submission" date="2017-05" db="EMBL/GenBank/DDBJ databases">
        <title>Chloroplast genome sequences of Heterosigma akashiwo, a bloom-forming raphidophyte.</title>
        <authorList>
            <person name="Ueki S."/>
        </authorList>
    </citation>
    <scope>NUCLEOTIDE SEQUENCE</scope>
    <source>
        <strain evidence="12">CCAP934/4</strain>
        <strain evidence="10">CCAP934/8</strain>
        <strain evidence="16">CCMP1596</strain>
        <strain evidence="13">CCMP2274</strain>
        <strain evidence="14">CCMP3374</strain>
        <strain evidence="11">EHUSP01</strain>
        <strain evidence="15">HaFk01</strain>
    </source>
</reference>
<keyword evidence="9" id="KW-0934">Plastid</keyword>
<protein>
    <recommendedName>
        <fullName evidence="6 7">Large ribosomal subunit protein uL4c</fullName>
    </recommendedName>
</protein>
<dbReference type="InterPro" id="IPR013005">
    <property type="entry name" value="Ribosomal_uL4-like"/>
</dbReference>
<evidence type="ECO:0000313" key="9">
    <source>
        <dbReference type="EMBL" id="ABV66052.1"/>
    </source>
</evidence>
<dbReference type="EMBL" id="EU168190">
    <property type="protein sequence ID" value="ABV66052.1"/>
    <property type="molecule type" value="Genomic_DNA"/>
</dbReference>
<accession>B2XTF4</accession>
<dbReference type="EMBL" id="LC269918">
    <property type="protein sequence ID" value="BBA18258.1"/>
    <property type="molecule type" value="Genomic_DNA"/>
</dbReference>
<dbReference type="InterPro" id="IPR002136">
    <property type="entry name" value="Ribosomal_uL4"/>
</dbReference>
<dbReference type="GO" id="GO:0003735">
    <property type="term" value="F:structural constituent of ribosome"/>
    <property type="evidence" value="ECO:0007669"/>
    <property type="project" value="InterPro"/>
</dbReference>
<evidence type="ECO:0000313" key="12">
    <source>
        <dbReference type="EMBL" id="BBA18536.1"/>
    </source>
</evidence>
<dbReference type="EMBL" id="LC269922">
    <property type="protein sequence ID" value="BBA18813.1"/>
    <property type="molecule type" value="Genomic_DNA"/>
</dbReference>
<comment type="function">
    <text evidence="7">Probably binds the 23S rRNA.</text>
</comment>
<evidence type="ECO:0000313" key="13">
    <source>
        <dbReference type="EMBL" id="BBA18674.1"/>
    </source>
</evidence>
<dbReference type="EMBL" id="LC269924">
    <property type="protein sequence ID" value="BBA19089.1"/>
    <property type="molecule type" value="Genomic_DNA"/>
</dbReference>
<sequence>MITNQLLKFPIIDGDSSKSESAKLKLRVQNEKGNYLIHRAFVKQFIESRNGNANTKTRSEVRGGGRKPWQQKGTGRARAGSNRSPLWKGGGVTFGPKTKTYKIKLNKKEWRLALQTLLFNKKNSIRVIKSFSETFERISKEQGSNPQKTKTLLNFLNQFVKIRNLNSNNIRNKILIVVPKKSLNLISTSQNLKNIDIIAADNLNIKSLLDSKYILLCTESLKIIEETYGKA</sequence>
<gene>
    <name evidence="7 9" type="primary">rpl4</name>
    <name evidence="9" type="ordered locus">Heak293_Cp145</name>
</gene>
<dbReference type="Pfam" id="PF00573">
    <property type="entry name" value="Ribosomal_L4"/>
    <property type="match status" value="1"/>
</dbReference>
<comment type="subcellular location">
    <subcellularLocation>
        <location evidence="7">Plastid</location>
        <location evidence="7">Chloroplast</location>
    </subcellularLocation>
</comment>
<dbReference type="GO" id="GO:0009507">
    <property type="term" value="C:chloroplast"/>
    <property type="evidence" value="ECO:0007669"/>
    <property type="project" value="UniProtKB-SubCell"/>
</dbReference>
<comment type="subunit">
    <text evidence="7">Part of the 50S ribosomal subunit.</text>
</comment>
<reference evidence="9" key="1">
    <citation type="journal article" date="2008" name="BMC Genomics">
        <title>Chloroplast genome sequencing analysis of Heterosigma akashiwo CCMP452 (West Atlantic) and NIES293 (West Pacific) strains.</title>
        <authorList>
            <person name="Cattolico R.A."/>
            <person name="Jacobs M.A."/>
            <person name="Zhou Y."/>
            <person name="Chang J."/>
            <person name="Duplessis M."/>
            <person name="Lybrand T."/>
            <person name="McKay J."/>
            <person name="Ong H.C."/>
            <person name="Sims E."/>
            <person name="Rocap G."/>
        </authorList>
    </citation>
    <scope>NUCLEOTIDE SEQUENCE [LARGE SCALE GENOMIC DNA]</scope>
    <source>
        <strain evidence="9">NIES 293</strain>
    </source>
</reference>
<dbReference type="NCBIfam" id="TIGR03953">
    <property type="entry name" value="rplD_bact"/>
    <property type="match status" value="1"/>
</dbReference>
<dbReference type="Gene3D" id="3.40.1370.10">
    <property type="match status" value="1"/>
</dbReference>
<dbReference type="PANTHER" id="PTHR10746">
    <property type="entry name" value="50S RIBOSOMAL PROTEIN L4"/>
    <property type="match status" value="1"/>
</dbReference>
<evidence type="ECO:0000256" key="6">
    <source>
        <dbReference type="ARBA" id="ARBA00035208"/>
    </source>
</evidence>
<dbReference type="GO" id="GO:1990904">
    <property type="term" value="C:ribonucleoprotein complex"/>
    <property type="evidence" value="ECO:0007669"/>
    <property type="project" value="UniProtKB-KW"/>
</dbReference>
<dbReference type="PANTHER" id="PTHR10746:SF17">
    <property type="entry name" value="LARGE RIBOSOMAL SUBUNIT PROTEIN UL4C"/>
    <property type="match status" value="1"/>
</dbReference>
<evidence type="ECO:0000313" key="10">
    <source>
        <dbReference type="EMBL" id="BBA18258.1"/>
    </source>
</evidence>
<evidence type="ECO:0000256" key="1">
    <source>
        <dbReference type="ARBA" id="ARBA00010528"/>
    </source>
</evidence>
<organism evidence="9">
    <name type="scientific">Heterosigma akashiwo</name>
    <name type="common">Chromophytic alga</name>
    <name type="synonym">Heterosigma carterae</name>
    <dbReference type="NCBI Taxonomy" id="2829"/>
    <lineage>
        <taxon>Eukaryota</taxon>
        <taxon>Sar</taxon>
        <taxon>Stramenopiles</taxon>
        <taxon>Ochrophyta</taxon>
        <taxon>Raphidophyceae</taxon>
        <taxon>Chattonellales</taxon>
        <taxon>Chattonellaceae</taxon>
        <taxon>Heterosigma</taxon>
    </lineage>
</organism>
<evidence type="ECO:0000256" key="3">
    <source>
        <dbReference type="ARBA" id="ARBA00022884"/>
    </source>
</evidence>
<dbReference type="HAMAP" id="MF_01328_B">
    <property type="entry name" value="Ribosomal_uL4_B"/>
    <property type="match status" value="1"/>
</dbReference>
<keyword evidence="5 7" id="KW-0687">Ribonucleoprotein</keyword>
<dbReference type="EMBL" id="LC269921">
    <property type="protein sequence ID" value="BBA18674.1"/>
    <property type="molecule type" value="Genomic_DNA"/>
</dbReference>
<feature type="region of interest" description="Disordered" evidence="8">
    <location>
        <begin position="52"/>
        <end position="89"/>
    </location>
</feature>
<evidence type="ECO:0000313" key="11">
    <source>
        <dbReference type="EMBL" id="BBA18397.1"/>
    </source>
</evidence>
<evidence type="ECO:0000256" key="2">
    <source>
        <dbReference type="ARBA" id="ARBA00022730"/>
    </source>
</evidence>
<evidence type="ECO:0000256" key="7">
    <source>
        <dbReference type="HAMAP-Rule" id="MF_01328"/>
    </source>
</evidence>
<dbReference type="AlphaFoldDB" id="B2XTF4"/>
<keyword evidence="2 7" id="KW-0699">rRNA-binding</keyword>
<evidence type="ECO:0000313" key="15">
    <source>
        <dbReference type="EMBL" id="BBA18951.1"/>
    </source>
</evidence>
<keyword evidence="9" id="KW-0150">Chloroplast</keyword>
<dbReference type="GeneID" id="6335595"/>
<dbReference type="EMBL" id="LC269919">
    <property type="protein sequence ID" value="BBA18397.1"/>
    <property type="molecule type" value="Genomic_DNA"/>
</dbReference>
<comment type="similarity">
    <text evidence="1 7">Belongs to the universal ribosomal protein uL4 family.</text>
</comment>
<dbReference type="RefSeq" id="YP_001936446.1">
    <property type="nucleotide sequence ID" value="NC_010772.1"/>
</dbReference>
<evidence type="ECO:0000313" key="16">
    <source>
        <dbReference type="EMBL" id="BBA19089.1"/>
    </source>
</evidence>
<keyword evidence="3 7" id="KW-0694">RNA-binding</keyword>